<dbReference type="InterPro" id="IPR011765">
    <property type="entry name" value="Pept_M16_N"/>
</dbReference>
<feature type="domain" description="Coenzyme PQQ synthesis protein F C-terminal lobe" evidence="15">
    <location>
        <begin position="456"/>
        <end position="597"/>
    </location>
</feature>
<keyword evidence="6" id="KW-0479">Metal-binding</keyword>
<evidence type="ECO:0000256" key="12">
    <source>
        <dbReference type="ARBA" id="ARBA00030977"/>
    </source>
</evidence>
<dbReference type="PANTHER" id="PTHR43690">
    <property type="entry name" value="NARDILYSIN"/>
    <property type="match status" value="1"/>
</dbReference>
<evidence type="ECO:0000259" key="15">
    <source>
        <dbReference type="Pfam" id="PF22455"/>
    </source>
</evidence>
<comment type="cofactor">
    <cofactor evidence="1">
        <name>Zn(2+)</name>
        <dbReference type="ChEBI" id="CHEBI:29105"/>
    </cofactor>
</comment>
<comment type="similarity">
    <text evidence="3">Belongs to the peptidase M16 family.</text>
</comment>
<dbReference type="AlphaFoldDB" id="A0A9X2AUG1"/>
<keyword evidence="5" id="KW-0645">Protease</keyword>
<organism evidence="17 18">
    <name type="scientific">Stutzerimonas marianensis</name>
    <dbReference type="NCBI Taxonomy" id="2929513"/>
    <lineage>
        <taxon>Bacteria</taxon>
        <taxon>Pseudomonadati</taxon>
        <taxon>Pseudomonadota</taxon>
        <taxon>Gammaproteobacteria</taxon>
        <taxon>Pseudomonadales</taxon>
        <taxon>Pseudomonadaceae</taxon>
        <taxon>Stutzerimonas</taxon>
    </lineage>
</organism>
<keyword evidence="10" id="KW-0482">Metalloprotease</keyword>
<dbReference type="InterPro" id="IPR050626">
    <property type="entry name" value="Peptidase_M16"/>
</dbReference>
<gene>
    <name evidence="17" type="primary">pqqF</name>
    <name evidence="17" type="ORF">MST27_09090</name>
</gene>
<dbReference type="PROSITE" id="PS00143">
    <property type="entry name" value="INSULINASE"/>
    <property type="match status" value="1"/>
</dbReference>
<dbReference type="InterPro" id="IPR011249">
    <property type="entry name" value="Metalloenz_LuxS/M16"/>
</dbReference>
<reference evidence="17" key="1">
    <citation type="submission" date="2022-03" db="EMBL/GenBank/DDBJ databases">
        <title>Pseudomonas marianensis sp. nov., a marine bacterium isolated from deep-sea sediments of the Mariana Trench.</title>
        <authorList>
            <person name="Wei Y."/>
        </authorList>
    </citation>
    <scope>NUCLEOTIDE SEQUENCE</scope>
    <source>
        <strain evidence="17">PS1</strain>
    </source>
</reference>
<dbReference type="Pfam" id="PF22456">
    <property type="entry name" value="PqqF-like_C_4"/>
    <property type="match status" value="1"/>
</dbReference>
<evidence type="ECO:0000256" key="2">
    <source>
        <dbReference type="ARBA" id="ARBA00004886"/>
    </source>
</evidence>
<evidence type="ECO:0000313" key="17">
    <source>
        <dbReference type="EMBL" id="MCJ0973522.1"/>
    </source>
</evidence>
<accession>A0A9X2AUG1</accession>
<evidence type="ECO:0000256" key="11">
    <source>
        <dbReference type="ARBA" id="ARBA00024932"/>
    </source>
</evidence>
<dbReference type="Proteomes" id="UP001139682">
    <property type="component" value="Unassembled WGS sequence"/>
</dbReference>
<dbReference type="InterPro" id="IPR054740">
    <property type="entry name" value="PqqF_N_2"/>
</dbReference>
<keyword evidence="18" id="KW-1185">Reference proteome</keyword>
<dbReference type="GO" id="GO:0018189">
    <property type="term" value="P:pyrroloquinoline quinone biosynthetic process"/>
    <property type="evidence" value="ECO:0007669"/>
    <property type="project" value="UniProtKB-KW"/>
</dbReference>
<keyword evidence="8" id="KW-0862">Zinc</keyword>
<evidence type="ECO:0000256" key="8">
    <source>
        <dbReference type="ARBA" id="ARBA00022833"/>
    </source>
</evidence>
<feature type="domain" description="Peptidase M16 N-terminal" evidence="13">
    <location>
        <begin position="8"/>
        <end position="126"/>
    </location>
</feature>
<dbReference type="GO" id="GO:0004222">
    <property type="term" value="F:metalloendopeptidase activity"/>
    <property type="evidence" value="ECO:0007669"/>
    <property type="project" value="InterPro"/>
</dbReference>
<comment type="caution">
    <text evidence="17">The sequence shown here is derived from an EMBL/GenBank/DDBJ whole genome shotgun (WGS) entry which is preliminary data.</text>
</comment>
<evidence type="ECO:0000256" key="9">
    <source>
        <dbReference type="ARBA" id="ARBA00022905"/>
    </source>
</evidence>
<evidence type="ECO:0000259" key="14">
    <source>
        <dbReference type="Pfam" id="PF22454"/>
    </source>
</evidence>
<feature type="domain" description="Coenzyme PQQ synthesis protein F-like C-terminal lobe" evidence="16">
    <location>
        <begin position="668"/>
        <end position="766"/>
    </location>
</feature>
<name>A0A9X2AUG1_9GAMM</name>
<evidence type="ECO:0000256" key="5">
    <source>
        <dbReference type="ARBA" id="ARBA00022670"/>
    </source>
</evidence>
<evidence type="ECO:0000256" key="10">
    <source>
        <dbReference type="ARBA" id="ARBA00023049"/>
    </source>
</evidence>
<evidence type="ECO:0000256" key="3">
    <source>
        <dbReference type="ARBA" id="ARBA00007261"/>
    </source>
</evidence>
<dbReference type="EMBL" id="JALGRD010000004">
    <property type="protein sequence ID" value="MCJ0973522.1"/>
    <property type="molecule type" value="Genomic_DNA"/>
</dbReference>
<dbReference type="Pfam" id="PF22455">
    <property type="entry name" value="PqqF_C_3"/>
    <property type="match status" value="1"/>
</dbReference>
<evidence type="ECO:0000259" key="16">
    <source>
        <dbReference type="Pfam" id="PF22456"/>
    </source>
</evidence>
<dbReference type="Pfam" id="PF00675">
    <property type="entry name" value="Peptidase_M16"/>
    <property type="match status" value="1"/>
</dbReference>
<evidence type="ECO:0000259" key="13">
    <source>
        <dbReference type="Pfam" id="PF00675"/>
    </source>
</evidence>
<evidence type="ECO:0000256" key="7">
    <source>
        <dbReference type="ARBA" id="ARBA00022801"/>
    </source>
</evidence>
<keyword evidence="7 17" id="KW-0378">Hydrolase</keyword>
<dbReference type="SUPFAM" id="SSF63411">
    <property type="entry name" value="LuxS/MPP-like metallohydrolase"/>
    <property type="match status" value="3"/>
</dbReference>
<dbReference type="InterPro" id="IPR001431">
    <property type="entry name" value="Pept_M16_Zn_BS"/>
</dbReference>
<dbReference type="InterPro" id="IPR054734">
    <property type="entry name" value="PqqF-like_C_4"/>
</dbReference>
<feature type="domain" description="Coenzyme PQQ synthesis protein F N-terminal lobe" evidence="14">
    <location>
        <begin position="228"/>
        <end position="348"/>
    </location>
</feature>
<dbReference type="PANTHER" id="PTHR43690:SF18">
    <property type="entry name" value="INSULIN-DEGRADING ENZYME-RELATED"/>
    <property type="match status" value="1"/>
</dbReference>
<evidence type="ECO:0000256" key="6">
    <source>
        <dbReference type="ARBA" id="ARBA00022723"/>
    </source>
</evidence>
<protein>
    <recommendedName>
        <fullName evidence="4">Coenzyme PQQ synthesis protein F</fullName>
    </recommendedName>
    <alternativeName>
        <fullName evidence="12">Pyrroloquinoline quinone biosynthesis protein F</fullName>
    </alternativeName>
</protein>
<keyword evidence="9" id="KW-0884">PQQ biosynthesis</keyword>
<dbReference type="InterPro" id="IPR054733">
    <property type="entry name" value="PqqF_C_3"/>
</dbReference>
<dbReference type="Gene3D" id="3.30.830.10">
    <property type="entry name" value="Metalloenzyme, LuxS/M16 peptidase-like"/>
    <property type="match status" value="2"/>
</dbReference>
<dbReference type="Pfam" id="PF22454">
    <property type="entry name" value="PQQ_syn_pqqF_N_2"/>
    <property type="match status" value="1"/>
</dbReference>
<comment type="pathway">
    <text evidence="2">Cofactor biosynthesis; pyrroloquinoline quinone biosynthesis.</text>
</comment>
<dbReference type="GO" id="GO:0006508">
    <property type="term" value="P:proteolysis"/>
    <property type="evidence" value="ECO:0007669"/>
    <property type="project" value="UniProtKB-KW"/>
</dbReference>
<proteinExistence type="inferred from homology"/>
<evidence type="ECO:0000256" key="1">
    <source>
        <dbReference type="ARBA" id="ARBA00001947"/>
    </source>
</evidence>
<evidence type="ECO:0000256" key="4">
    <source>
        <dbReference type="ARBA" id="ARBA00015088"/>
    </source>
</evidence>
<dbReference type="GO" id="GO:0008270">
    <property type="term" value="F:zinc ion binding"/>
    <property type="evidence" value="ECO:0007669"/>
    <property type="project" value="InterPro"/>
</dbReference>
<evidence type="ECO:0000313" key="18">
    <source>
        <dbReference type="Proteomes" id="UP001139682"/>
    </source>
</evidence>
<comment type="function">
    <text evidence="11">Required for coenzyme pyrroloquinoline quinone (PQQ) biosynthesis. It is thought that this protein is a protease that cleaves peptides bond in a small peptide (gene pqqA), providing the glutamate and tyrosine residues which are necessary for the synthesis of PQQ.</text>
</comment>
<sequence>MVPSVAGTQAAALVRIHAGSHDAPVAYPGLAHFLEHMLFLGSAQYTAEAALMPFVQGVGGQLNATTRERHTDFFFQVPARHLEQALLRLLDMLTQPSLDLDAQRREREVLHAEFLARAQDRETLCDAALATAITPMHPASRFHAGHRETLPVDDPAFQQALRGYLDHAYRTGNIELLLTGPQDRSELQRLAQMADARLRPGASMPQSAPALHTRTDRWLTLHLPQARPRLLLGFVIDGCPKSASVEDYLASWIASEAPGGLLARLRDADLCQGLAMRVPYRFGDQGVLVIEAVLGGAGQRQRAVVAGAVLDWLRFFAAPVCWPVCSADYQEATRRRLLGTEPLQRLRHWVEPGAWSCEAGPEPEAVTTLVRCMLASDPVTLTLTGEDGASGEPVDTQGFPLRMTHQTPEPMAMPDWCWQVPQPNPWLRSTSDMIESGQPAETLPLRALGPQDEGGQGALMLRWRFTNPPAARHWHAVDLALRSRVWAARQAGVELAFEHLGCSWTLSLRGFAEIMPDILADLSPLLARPPARYVAEGACRAEQAATLGQEAMLLRQLLDRLPQAVADPGESLSTGLAAAETANLEDHWHDAVWEGLAVGFPEARMATLQSALRSLPGRPISAAMASVAPGRTNRWLHIPGPSGGEVAYVLFRPLPGLDAPSEAAWRVFARLLEGAFFRRLRSELQLGYAVLCRFGQFAGQAGVFFAVQSPTASAGEIHRHVEAFLEAFSLRLHDWPARDLATVTRETAEQQGEALAEWRGRSERAWQAVLAGQAPEHIEAVRAAMGVLRPADLIQASRSLNGAGRLVLSNAPMPTSEWP</sequence>
<dbReference type="NCBIfam" id="TIGR02110">
    <property type="entry name" value="PQQ_syn_pqqF"/>
    <property type="match status" value="1"/>
</dbReference>
<dbReference type="InterPro" id="IPR011844">
    <property type="entry name" value="PQQ_synth_PqqF"/>
</dbReference>